<proteinExistence type="predicted"/>
<feature type="region of interest" description="Disordered" evidence="1">
    <location>
        <begin position="1"/>
        <end position="20"/>
    </location>
</feature>
<evidence type="ECO:0000256" key="1">
    <source>
        <dbReference type="SAM" id="MobiDB-lite"/>
    </source>
</evidence>
<name>A0A1Y2AJK1_9FUNG</name>
<reference evidence="2 3" key="1">
    <citation type="submission" date="2016-08" db="EMBL/GenBank/DDBJ databases">
        <title>A Parts List for Fungal Cellulosomes Revealed by Comparative Genomics.</title>
        <authorList>
            <consortium name="DOE Joint Genome Institute"/>
            <person name="Haitjema C.H."/>
            <person name="Gilmore S.P."/>
            <person name="Henske J.K."/>
            <person name="Solomon K.V."/>
            <person name="De Groot R."/>
            <person name="Kuo A."/>
            <person name="Mondo S.J."/>
            <person name="Salamov A.A."/>
            <person name="Labutti K."/>
            <person name="Zhao Z."/>
            <person name="Chiniquy J."/>
            <person name="Barry K."/>
            <person name="Brewer H.M."/>
            <person name="Purvine S.O."/>
            <person name="Wright A.T."/>
            <person name="Boxma B."/>
            <person name="Van Alen T."/>
            <person name="Hackstein J.H."/>
            <person name="Baker S.E."/>
            <person name="Grigoriev I.V."/>
            <person name="O'Malley M.A."/>
        </authorList>
    </citation>
    <scope>NUCLEOTIDE SEQUENCE [LARGE SCALE GENOMIC DNA]</scope>
    <source>
        <strain evidence="2 3">G1</strain>
    </source>
</reference>
<organism evidence="2 3">
    <name type="scientific">Neocallimastix californiae</name>
    <dbReference type="NCBI Taxonomy" id="1754190"/>
    <lineage>
        <taxon>Eukaryota</taxon>
        <taxon>Fungi</taxon>
        <taxon>Fungi incertae sedis</taxon>
        <taxon>Chytridiomycota</taxon>
        <taxon>Chytridiomycota incertae sedis</taxon>
        <taxon>Neocallimastigomycetes</taxon>
        <taxon>Neocallimastigales</taxon>
        <taxon>Neocallimastigaceae</taxon>
        <taxon>Neocallimastix</taxon>
    </lineage>
</organism>
<dbReference type="EMBL" id="MCOG01000244">
    <property type="protein sequence ID" value="ORY22672.1"/>
    <property type="molecule type" value="Genomic_DNA"/>
</dbReference>
<gene>
    <name evidence="2" type="ORF">LY90DRAFT_707093</name>
</gene>
<keyword evidence="3" id="KW-1185">Reference proteome</keyword>
<dbReference type="AlphaFoldDB" id="A0A1Y2AJK1"/>
<sequence length="117" mass="13810">MREIKKESRKINKQYNDSSNHNFRVLKQKNKDFLSDISIPKHIYPYSKNTIKKNQESLSKKLKSLISKVNNIINEDHLYDNNNINEHDNEDEDIKSFENSNDVSSIYNSIKPTVIIK</sequence>
<feature type="compositionally biased region" description="Basic and acidic residues" evidence="1">
    <location>
        <begin position="1"/>
        <end position="10"/>
    </location>
</feature>
<dbReference type="Proteomes" id="UP000193920">
    <property type="component" value="Unassembled WGS sequence"/>
</dbReference>
<accession>A0A1Y2AJK1</accession>
<protein>
    <submittedName>
        <fullName evidence="2">Uncharacterized protein</fullName>
    </submittedName>
</protein>
<evidence type="ECO:0000313" key="3">
    <source>
        <dbReference type="Proteomes" id="UP000193920"/>
    </source>
</evidence>
<comment type="caution">
    <text evidence="2">The sequence shown here is derived from an EMBL/GenBank/DDBJ whole genome shotgun (WGS) entry which is preliminary data.</text>
</comment>
<evidence type="ECO:0000313" key="2">
    <source>
        <dbReference type="EMBL" id="ORY22672.1"/>
    </source>
</evidence>